<keyword evidence="3" id="KW-1133">Transmembrane helix</keyword>
<evidence type="ECO:0000256" key="1">
    <source>
        <dbReference type="ARBA" id="ARBA00004127"/>
    </source>
</evidence>
<evidence type="ECO:0000313" key="6">
    <source>
        <dbReference type="Proteomes" id="UP000318704"/>
    </source>
</evidence>
<comment type="subcellular location">
    <subcellularLocation>
        <location evidence="1">Endomembrane system</location>
        <topology evidence="1">Multi-pass membrane protein</topology>
    </subcellularLocation>
    <subcellularLocation>
        <location evidence="2">Membrane</location>
        <topology evidence="2">Multi-pass membrane protein</topology>
    </subcellularLocation>
</comment>
<evidence type="ECO:0000256" key="3">
    <source>
        <dbReference type="SAM" id="Phobius"/>
    </source>
</evidence>
<feature type="transmembrane region" description="Helical" evidence="3">
    <location>
        <begin position="356"/>
        <end position="378"/>
    </location>
</feature>
<feature type="transmembrane region" description="Helical" evidence="3">
    <location>
        <begin position="159"/>
        <end position="177"/>
    </location>
</feature>
<sequence>MNSFLNPIISLAPVLLVAMPVAGACFGWGISKLGLEFNRWTSFSNTIVTVLILGTVIFAPFRKGTQEQIDSQPTRQISVTLKLPEVTSAQSDAVSPRTFKWSLDSTSVWFLLLPTCLWPILVLFSHQIIDASRLHYFLLLLLQSVLTGVLVSYDLISFLSFLLLTTFCMLCLIRLWSGSRFRDEFESTMYLQFLGDGLILGGLLLAAVGYQWMQGVLLEAPQPVTFQMTQLLQGTASDLSLYPLAKAYWSTISPWIFLLLLTGFTIKGMFFPVHYGVTQWLHVVSAQPLSKPLPVGWYLVLLALITKICIYGMIRFMIPLNSTVGSQLSSVLAFWGACGFLLAALIAFVRRDLLQIVVWFLIGQTALTLTVLFTAGSASVSNFILLNVIQGLACCLLLLTTPLISDQKFSRTNKLLLMVSALSVMTLIGAPGLGGFTALIAFLWSLVNQSLVIGFCYLLGTLLFNLTLIRAFWQLVKQEHQETYALNDDKKTALNEKLGLACLAFSPAMALILFMGISPTTLTETSSFALHESHVHSSESPTTEN</sequence>
<feature type="transmembrane region" description="Helical" evidence="3">
    <location>
        <begin position="295"/>
        <end position="318"/>
    </location>
</feature>
<dbReference type="PANTHER" id="PTHR43507:SF1">
    <property type="entry name" value="NADH-UBIQUINONE OXIDOREDUCTASE CHAIN 4"/>
    <property type="match status" value="1"/>
</dbReference>
<reference evidence="5 6" key="1">
    <citation type="submission" date="2019-03" db="EMBL/GenBank/DDBJ databases">
        <title>Deep-cultivation of Planctomycetes and their phenomic and genomic characterization uncovers novel biology.</title>
        <authorList>
            <person name="Wiegand S."/>
            <person name="Jogler M."/>
            <person name="Boedeker C."/>
            <person name="Pinto D."/>
            <person name="Vollmers J."/>
            <person name="Rivas-Marin E."/>
            <person name="Kohn T."/>
            <person name="Peeters S.H."/>
            <person name="Heuer A."/>
            <person name="Rast P."/>
            <person name="Oberbeckmann S."/>
            <person name="Bunk B."/>
            <person name="Jeske O."/>
            <person name="Meyerdierks A."/>
            <person name="Storesund J.E."/>
            <person name="Kallscheuer N."/>
            <person name="Luecker S."/>
            <person name="Lage O.M."/>
            <person name="Pohl T."/>
            <person name="Merkel B.J."/>
            <person name="Hornburger P."/>
            <person name="Mueller R.-W."/>
            <person name="Bruemmer F."/>
            <person name="Labrenz M."/>
            <person name="Spormann A.M."/>
            <person name="Op den Camp H."/>
            <person name="Overmann J."/>
            <person name="Amann R."/>
            <person name="Jetten M.S.M."/>
            <person name="Mascher T."/>
            <person name="Medema M.H."/>
            <person name="Devos D.P."/>
            <person name="Kaster A.-K."/>
            <person name="Ovreas L."/>
            <person name="Rohde M."/>
            <person name="Galperin M.Y."/>
            <person name="Jogler C."/>
        </authorList>
    </citation>
    <scope>NUCLEOTIDE SEQUENCE [LARGE SCALE GENOMIC DNA]</scope>
    <source>
        <strain evidence="5 6">V144</strain>
    </source>
</reference>
<dbReference type="InterPro" id="IPR003918">
    <property type="entry name" value="NADH_UbQ_OxRdtase"/>
</dbReference>
<evidence type="ECO:0000313" key="5">
    <source>
        <dbReference type="EMBL" id="QDT99584.1"/>
    </source>
</evidence>
<feature type="transmembrane region" description="Helical" evidence="3">
    <location>
        <begin position="384"/>
        <end position="404"/>
    </location>
</feature>
<accession>A0A517W2U8</accession>
<feature type="transmembrane region" description="Helical" evidence="3">
    <location>
        <begin position="450"/>
        <end position="473"/>
    </location>
</feature>
<keyword evidence="3" id="KW-0472">Membrane</keyword>
<gene>
    <name evidence="5" type="primary">nuoM</name>
    <name evidence="5" type="ORF">V144x_50960</name>
</gene>
<dbReference type="InterPro" id="IPR001750">
    <property type="entry name" value="ND/Mrp_TM"/>
</dbReference>
<dbReference type="KEGG" id="gaw:V144x_50960"/>
<keyword evidence="2 3" id="KW-0812">Transmembrane</keyword>
<dbReference type="Proteomes" id="UP000318704">
    <property type="component" value="Chromosome"/>
</dbReference>
<dbReference type="GO" id="GO:0048039">
    <property type="term" value="F:ubiquinone binding"/>
    <property type="evidence" value="ECO:0007669"/>
    <property type="project" value="TreeGrafter"/>
</dbReference>
<dbReference type="GO" id="GO:0012505">
    <property type="term" value="C:endomembrane system"/>
    <property type="evidence" value="ECO:0007669"/>
    <property type="project" value="UniProtKB-SubCell"/>
</dbReference>
<evidence type="ECO:0000256" key="2">
    <source>
        <dbReference type="RuleBase" id="RU000320"/>
    </source>
</evidence>
<dbReference type="EC" id="1.6.5.11" evidence="5"/>
<dbReference type="GO" id="GO:0042773">
    <property type="term" value="P:ATP synthesis coupled electron transport"/>
    <property type="evidence" value="ECO:0007669"/>
    <property type="project" value="InterPro"/>
</dbReference>
<dbReference type="GO" id="GO:0003954">
    <property type="term" value="F:NADH dehydrogenase activity"/>
    <property type="evidence" value="ECO:0007669"/>
    <property type="project" value="TreeGrafter"/>
</dbReference>
<dbReference type="Pfam" id="PF00361">
    <property type="entry name" value="Proton_antipo_M"/>
    <property type="match status" value="1"/>
</dbReference>
<organism evidence="5 6">
    <name type="scientific">Gimesia aquarii</name>
    <dbReference type="NCBI Taxonomy" id="2527964"/>
    <lineage>
        <taxon>Bacteria</taxon>
        <taxon>Pseudomonadati</taxon>
        <taxon>Planctomycetota</taxon>
        <taxon>Planctomycetia</taxon>
        <taxon>Planctomycetales</taxon>
        <taxon>Planctomycetaceae</taxon>
        <taxon>Gimesia</taxon>
    </lineage>
</organism>
<dbReference type="RefSeq" id="WP_144989237.1">
    <property type="nucleotide sequence ID" value="NZ_CP037920.1"/>
</dbReference>
<dbReference type="GO" id="GO:0008137">
    <property type="term" value="F:NADH dehydrogenase (ubiquinone) activity"/>
    <property type="evidence" value="ECO:0007669"/>
    <property type="project" value="InterPro"/>
</dbReference>
<dbReference type="AlphaFoldDB" id="A0A517W2U8"/>
<dbReference type="PANTHER" id="PTHR43507">
    <property type="entry name" value="NADH-UBIQUINONE OXIDOREDUCTASE CHAIN 4"/>
    <property type="match status" value="1"/>
</dbReference>
<feature type="transmembrane region" description="Helical" evidence="3">
    <location>
        <begin position="416"/>
        <end position="444"/>
    </location>
</feature>
<feature type="transmembrane region" description="Helical" evidence="3">
    <location>
        <begin position="6"/>
        <end position="30"/>
    </location>
</feature>
<evidence type="ECO:0000259" key="4">
    <source>
        <dbReference type="Pfam" id="PF00361"/>
    </source>
</evidence>
<keyword evidence="5" id="KW-0560">Oxidoreductase</keyword>
<name>A0A517W2U8_9PLAN</name>
<feature type="transmembrane region" description="Helical" evidence="3">
    <location>
        <begin position="42"/>
        <end position="61"/>
    </location>
</feature>
<dbReference type="EMBL" id="CP037920">
    <property type="protein sequence ID" value="QDT99584.1"/>
    <property type="molecule type" value="Genomic_DNA"/>
</dbReference>
<dbReference type="GO" id="GO:0016020">
    <property type="term" value="C:membrane"/>
    <property type="evidence" value="ECO:0007669"/>
    <property type="project" value="UniProtKB-SubCell"/>
</dbReference>
<feature type="transmembrane region" description="Helical" evidence="3">
    <location>
        <begin position="498"/>
        <end position="517"/>
    </location>
</feature>
<feature type="transmembrane region" description="Helical" evidence="3">
    <location>
        <begin position="189"/>
        <end position="213"/>
    </location>
</feature>
<dbReference type="GO" id="GO:0015990">
    <property type="term" value="P:electron transport coupled proton transport"/>
    <property type="evidence" value="ECO:0007669"/>
    <property type="project" value="TreeGrafter"/>
</dbReference>
<feature type="domain" description="NADH:quinone oxidoreductase/Mrp antiporter transmembrane" evidence="4">
    <location>
        <begin position="152"/>
        <end position="457"/>
    </location>
</feature>
<feature type="transmembrane region" description="Helical" evidence="3">
    <location>
        <begin position="106"/>
        <end position="124"/>
    </location>
</feature>
<feature type="transmembrane region" description="Helical" evidence="3">
    <location>
        <begin position="247"/>
        <end position="266"/>
    </location>
</feature>
<feature type="transmembrane region" description="Helical" evidence="3">
    <location>
        <begin position="330"/>
        <end position="349"/>
    </location>
</feature>
<proteinExistence type="predicted"/>
<protein>
    <submittedName>
        <fullName evidence="5">NADH-quinone oxidoreductase subunit M</fullName>
        <ecNumber evidence="5">1.6.5.11</ecNumber>
    </submittedName>
</protein>